<feature type="transmembrane region" description="Helical" evidence="7">
    <location>
        <begin position="47"/>
        <end position="66"/>
    </location>
</feature>
<evidence type="ECO:0000256" key="3">
    <source>
        <dbReference type="ARBA" id="ARBA00022519"/>
    </source>
</evidence>
<feature type="transmembrane region" description="Helical" evidence="7">
    <location>
        <begin position="396"/>
        <end position="418"/>
    </location>
</feature>
<keyword evidence="4 7" id="KW-0812">Transmembrane</keyword>
<dbReference type="PIRSF" id="PIRSF006066">
    <property type="entry name" value="HI0050"/>
    <property type="match status" value="1"/>
</dbReference>
<feature type="transmembrane region" description="Helical" evidence="7">
    <location>
        <begin position="110"/>
        <end position="131"/>
    </location>
</feature>
<dbReference type="Proteomes" id="UP000028643">
    <property type="component" value="Unassembled WGS sequence"/>
</dbReference>
<dbReference type="InterPro" id="IPR010656">
    <property type="entry name" value="DctM"/>
</dbReference>
<accession>A0A085V0L9</accession>
<dbReference type="GO" id="GO:0005886">
    <property type="term" value="C:plasma membrane"/>
    <property type="evidence" value="ECO:0007669"/>
    <property type="project" value="UniProtKB-SubCell"/>
</dbReference>
<dbReference type="PANTHER" id="PTHR33362:SF4">
    <property type="entry name" value="2,3-DIKETO-L-GULONATE TRAP TRANSPORTER LARGE PERMEASE PROTEIN YIAN"/>
    <property type="match status" value="1"/>
</dbReference>
<organism evidence="9 10">
    <name type="scientific">Pseudomonas syringae</name>
    <dbReference type="NCBI Taxonomy" id="317"/>
    <lineage>
        <taxon>Bacteria</taxon>
        <taxon>Pseudomonadati</taxon>
        <taxon>Pseudomonadota</taxon>
        <taxon>Gammaproteobacteria</taxon>
        <taxon>Pseudomonadales</taxon>
        <taxon>Pseudomonadaceae</taxon>
        <taxon>Pseudomonas</taxon>
    </lineage>
</organism>
<keyword evidence="5 7" id="KW-1133">Transmembrane helix</keyword>
<dbReference type="Pfam" id="PF06808">
    <property type="entry name" value="DctM"/>
    <property type="match status" value="1"/>
</dbReference>
<feature type="transmembrane region" description="Helical" evidence="7">
    <location>
        <begin position="213"/>
        <end position="235"/>
    </location>
</feature>
<evidence type="ECO:0000259" key="8">
    <source>
        <dbReference type="Pfam" id="PF06808"/>
    </source>
</evidence>
<dbReference type="GO" id="GO:0022857">
    <property type="term" value="F:transmembrane transporter activity"/>
    <property type="evidence" value="ECO:0007669"/>
    <property type="project" value="UniProtKB-UniRule"/>
</dbReference>
<reference evidence="9 10" key="1">
    <citation type="submission" date="2014-07" db="EMBL/GenBank/DDBJ databases">
        <title>Draft Genome Sequences of Environmental Pseudomonas syringae strains.</title>
        <authorList>
            <person name="Baltrus D.A."/>
            <person name="Berge O."/>
            <person name="Morris C."/>
        </authorList>
    </citation>
    <scope>NUCLEOTIDE SEQUENCE [LARGE SCALE GENOMIC DNA]</scope>
    <source>
        <strain evidence="9 10">CEB003</strain>
    </source>
</reference>
<feature type="transmembrane region" description="Helical" evidence="7">
    <location>
        <begin position="316"/>
        <end position="344"/>
    </location>
</feature>
<comment type="caution">
    <text evidence="9">The sequence shown here is derived from an EMBL/GenBank/DDBJ whole genome shotgun (WGS) entry which is preliminary data.</text>
</comment>
<feature type="transmembrane region" description="Helical" evidence="7">
    <location>
        <begin position="277"/>
        <end position="296"/>
    </location>
</feature>
<dbReference type="InterPro" id="IPR004681">
    <property type="entry name" value="TRAP_DctM"/>
</dbReference>
<feature type="transmembrane region" description="Helical" evidence="7">
    <location>
        <begin position="356"/>
        <end position="376"/>
    </location>
</feature>
<evidence type="ECO:0000256" key="6">
    <source>
        <dbReference type="ARBA" id="ARBA00023136"/>
    </source>
</evidence>
<dbReference type="PATRIC" id="fig|317.174.peg.4141"/>
<gene>
    <name evidence="9" type="ORF">IV02_20250</name>
</gene>
<dbReference type="EMBL" id="JPQT01000119">
    <property type="protein sequence ID" value="KFE48982.1"/>
    <property type="molecule type" value="Genomic_DNA"/>
</dbReference>
<dbReference type="AlphaFoldDB" id="A0A085V0L9"/>
<comment type="similarity">
    <text evidence="7">Belongs to the TRAP transporter large permease family.</text>
</comment>
<protein>
    <recommendedName>
        <fullName evidence="7">TRAP transporter large permease protein</fullName>
    </recommendedName>
</protein>
<feature type="domain" description="TRAP C4-dicarboxylate transport system permease DctM subunit" evidence="8">
    <location>
        <begin position="7"/>
        <end position="416"/>
    </location>
</feature>
<evidence type="ECO:0000313" key="9">
    <source>
        <dbReference type="EMBL" id="KFE48982.1"/>
    </source>
</evidence>
<dbReference type="NCBIfam" id="TIGR00786">
    <property type="entry name" value="dctM"/>
    <property type="match status" value="1"/>
</dbReference>
<comment type="function">
    <text evidence="7">Part of the tripartite ATP-independent periplasmic (TRAP) transport system.</text>
</comment>
<evidence type="ECO:0000256" key="5">
    <source>
        <dbReference type="ARBA" id="ARBA00022989"/>
    </source>
</evidence>
<proteinExistence type="inferred from homology"/>
<dbReference type="PANTHER" id="PTHR33362">
    <property type="entry name" value="SIALIC ACID TRAP TRANSPORTER PERMEASE PROTEIN SIAT-RELATED"/>
    <property type="match status" value="1"/>
</dbReference>
<feature type="transmembrane region" description="Helical" evidence="7">
    <location>
        <begin position="171"/>
        <end position="192"/>
    </location>
</feature>
<name>A0A085V0L9_PSESX</name>
<evidence type="ECO:0000256" key="7">
    <source>
        <dbReference type="RuleBase" id="RU369079"/>
    </source>
</evidence>
<evidence type="ECO:0000313" key="10">
    <source>
        <dbReference type="Proteomes" id="UP000028643"/>
    </source>
</evidence>
<evidence type="ECO:0000256" key="1">
    <source>
        <dbReference type="ARBA" id="ARBA00004429"/>
    </source>
</evidence>
<keyword evidence="2" id="KW-1003">Cell membrane</keyword>
<comment type="caution">
    <text evidence="7">Lacks conserved residue(s) required for the propagation of feature annotation.</text>
</comment>
<evidence type="ECO:0000256" key="2">
    <source>
        <dbReference type="ARBA" id="ARBA00022475"/>
    </source>
</evidence>
<keyword evidence="6 7" id="KW-0472">Membrane</keyword>
<comment type="subcellular location">
    <subcellularLocation>
        <location evidence="1 7">Cell inner membrane</location>
        <topology evidence="1 7">Multi-pass membrane protein</topology>
    </subcellularLocation>
</comment>
<feature type="transmembrane region" description="Helical" evidence="7">
    <location>
        <begin position="143"/>
        <end position="165"/>
    </location>
</feature>
<sequence>MALGVFVGVLMAALLIGAPIAYALILCGVALMWLLGLFDGQIIAQNIINSAGSFPLLAIPLFIIAGEVMNSGGLSKRIINLAISLVGHMRGGLGYVTIFAGVLLSSLSGSALADAASLTALLLPMMVIAGYNRNRSGGLIASVSVLGSIIPPSIGFVVLGVASGLSITKLFLAGIAPGLMIAVALVIAWWLVSRRDNDVELSPKASGKERLKALADSTWALLLPVIIVAGLRFGVVTPTEAGAVASVYALLVSSLIYRELSLKSFSELLLRAGKTTAAVMFLVAAASIPAWMITIADIPGQIIELIQPFMDNPKLLIVVLMLLILVISMVMDLTPTVLLLAPILVPVVTAANIDPIYFGVLFMINCSIGLITPPVGTVLNVVCGIGNMRYEALLKGTVPFLIAEVIVLFLLVIFPDLVTVPAQWFAH</sequence>
<keyword evidence="3 7" id="KW-0997">Cell inner membrane</keyword>
<keyword evidence="7" id="KW-0813">Transport</keyword>
<evidence type="ECO:0000256" key="4">
    <source>
        <dbReference type="ARBA" id="ARBA00022692"/>
    </source>
</evidence>
<comment type="subunit">
    <text evidence="7">The complex comprises the extracytoplasmic solute receptor protein and the two transmembrane proteins.</text>
</comment>
<feature type="transmembrane region" description="Helical" evidence="7">
    <location>
        <begin position="78"/>
        <end position="104"/>
    </location>
</feature>
<dbReference type="RefSeq" id="WP_047577226.1">
    <property type="nucleotide sequence ID" value="NZ_JPQT01000119.1"/>
</dbReference>